<reference evidence="2" key="2">
    <citation type="submission" date="2021-02" db="EMBL/GenBank/DDBJ databases">
        <authorList>
            <person name="Kimball J.A."/>
            <person name="Haas M.W."/>
            <person name="Macchietto M."/>
            <person name="Kono T."/>
            <person name="Duquette J."/>
            <person name="Shao M."/>
        </authorList>
    </citation>
    <scope>NUCLEOTIDE SEQUENCE</scope>
    <source>
        <tissue evidence="2">Fresh leaf tissue</tissue>
    </source>
</reference>
<keyword evidence="1" id="KW-0812">Transmembrane</keyword>
<evidence type="ECO:0000313" key="3">
    <source>
        <dbReference type="Proteomes" id="UP000729402"/>
    </source>
</evidence>
<organism evidence="2 3">
    <name type="scientific">Zizania palustris</name>
    <name type="common">Northern wild rice</name>
    <dbReference type="NCBI Taxonomy" id="103762"/>
    <lineage>
        <taxon>Eukaryota</taxon>
        <taxon>Viridiplantae</taxon>
        <taxon>Streptophyta</taxon>
        <taxon>Embryophyta</taxon>
        <taxon>Tracheophyta</taxon>
        <taxon>Spermatophyta</taxon>
        <taxon>Magnoliopsida</taxon>
        <taxon>Liliopsida</taxon>
        <taxon>Poales</taxon>
        <taxon>Poaceae</taxon>
        <taxon>BOP clade</taxon>
        <taxon>Oryzoideae</taxon>
        <taxon>Oryzeae</taxon>
        <taxon>Zizaniinae</taxon>
        <taxon>Zizania</taxon>
    </lineage>
</organism>
<sequence>MAPAAAATVRDHPHDHRRHRLRRLLLIMLICVASSELVAGVNGQLDSVGFISIDCGIADGGGYSDESTNGLRYVPDAGFVDAGAEEPC</sequence>
<gene>
    <name evidence="2" type="ORF">GUJ93_ZPchr0009g1483</name>
</gene>
<comment type="caution">
    <text evidence="2">The sequence shown here is derived from an EMBL/GenBank/DDBJ whole genome shotgun (WGS) entry which is preliminary data.</text>
</comment>
<dbReference type="AlphaFoldDB" id="A0A8J5RH38"/>
<keyword evidence="3" id="KW-1185">Reference proteome</keyword>
<dbReference type="EMBL" id="JAAALK010000289">
    <property type="protein sequence ID" value="KAG8049017.1"/>
    <property type="molecule type" value="Genomic_DNA"/>
</dbReference>
<keyword evidence="1" id="KW-1133">Transmembrane helix</keyword>
<proteinExistence type="predicted"/>
<accession>A0A8J5RH38</accession>
<dbReference type="Proteomes" id="UP000729402">
    <property type="component" value="Unassembled WGS sequence"/>
</dbReference>
<keyword evidence="1" id="KW-0472">Membrane</keyword>
<reference evidence="2" key="1">
    <citation type="journal article" date="2021" name="bioRxiv">
        <title>Whole Genome Assembly and Annotation of Northern Wild Rice, Zizania palustris L., Supports a Whole Genome Duplication in the Zizania Genus.</title>
        <authorList>
            <person name="Haas M."/>
            <person name="Kono T."/>
            <person name="Macchietto M."/>
            <person name="Millas R."/>
            <person name="McGilp L."/>
            <person name="Shao M."/>
            <person name="Duquette J."/>
            <person name="Hirsch C.N."/>
            <person name="Kimball J."/>
        </authorList>
    </citation>
    <scope>NUCLEOTIDE SEQUENCE</scope>
    <source>
        <tissue evidence="2">Fresh leaf tissue</tissue>
    </source>
</reference>
<evidence type="ECO:0000313" key="2">
    <source>
        <dbReference type="EMBL" id="KAG8049017.1"/>
    </source>
</evidence>
<evidence type="ECO:0000256" key="1">
    <source>
        <dbReference type="SAM" id="Phobius"/>
    </source>
</evidence>
<name>A0A8J5RH38_ZIZPA</name>
<feature type="transmembrane region" description="Helical" evidence="1">
    <location>
        <begin position="24"/>
        <end position="45"/>
    </location>
</feature>
<protein>
    <submittedName>
        <fullName evidence="2">Uncharacterized protein</fullName>
    </submittedName>
</protein>